<keyword evidence="1" id="KW-0812">Transmembrane</keyword>
<sequence length="197" mass="21196">MSFFILGKCRRSGGYTAIELIVVTSIIIIISTIVLLGFGVLNDSVALNRSSRDLAVVLRRAQNMALAVTGVSAIGNEVPPAVGIQLTQGASTYLLFADRAGSFRDYKYGASDGEFIQSLRFDRNVIAYQFLDVDGDPISPAEGVLHIIFSAPEADLRITDGNGNGDPEWAKVDIIFRSPSGKTKILTVRESGQISVK</sequence>
<keyword evidence="1" id="KW-0472">Membrane</keyword>
<accession>A0A0G1WQ47</accession>
<evidence type="ECO:0000256" key="1">
    <source>
        <dbReference type="SAM" id="Phobius"/>
    </source>
</evidence>
<dbReference type="Proteomes" id="UP000034201">
    <property type="component" value="Unassembled WGS sequence"/>
</dbReference>
<organism evidence="2 3">
    <name type="scientific">Candidatus Adlerbacteria bacterium GW2011_GWC1_50_9</name>
    <dbReference type="NCBI Taxonomy" id="1618608"/>
    <lineage>
        <taxon>Bacteria</taxon>
        <taxon>Candidatus Adleribacteriota</taxon>
    </lineage>
</organism>
<gene>
    <name evidence="2" type="ORF">UY61_C0026G0004</name>
</gene>
<reference evidence="2 3" key="1">
    <citation type="journal article" date="2015" name="Nature">
        <title>rRNA introns, odd ribosomes, and small enigmatic genomes across a large radiation of phyla.</title>
        <authorList>
            <person name="Brown C.T."/>
            <person name="Hug L.A."/>
            <person name="Thomas B.C."/>
            <person name="Sharon I."/>
            <person name="Castelle C.J."/>
            <person name="Singh A."/>
            <person name="Wilkins M.J."/>
            <person name="Williams K.H."/>
            <person name="Banfield J.F."/>
        </authorList>
    </citation>
    <scope>NUCLEOTIDE SEQUENCE [LARGE SCALE GENOMIC DNA]</scope>
</reference>
<evidence type="ECO:0000313" key="3">
    <source>
        <dbReference type="Proteomes" id="UP000034201"/>
    </source>
</evidence>
<name>A0A0G1WQ47_9BACT</name>
<proteinExistence type="predicted"/>
<keyword evidence="1" id="KW-1133">Transmembrane helix</keyword>
<evidence type="ECO:0008006" key="4">
    <source>
        <dbReference type="Google" id="ProtNLM"/>
    </source>
</evidence>
<evidence type="ECO:0000313" key="2">
    <source>
        <dbReference type="EMBL" id="KKW20655.1"/>
    </source>
</evidence>
<protein>
    <recommendedName>
        <fullName evidence="4">General secretion pathway GspH domain-containing protein</fullName>
    </recommendedName>
</protein>
<feature type="transmembrane region" description="Helical" evidence="1">
    <location>
        <begin position="20"/>
        <end position="41"/>
    </location>
</feature>
<dbReference type="AlphaFoldDB" id="A0A0G1WQ47"/>
<comment type="caution">
    <text evidence="2">The sequence shown here is derived from an EMBL/GenBank/DDBJ whole genome shotgun (WGS) entry which is preliminary data.</text>
</comment>
<dbReference type="EMBL" id="LCQQ01000026">
    <property type="protein sequence ID" value="KKW20655.1"/>
    <property type="molecule type" value="Genomic_DNA"/>
</dbReference>